<accession>A0A162K4B4</accession>
<keyword evidence="2" id="KW-1185">Reference proteome</keyword>
<comment type="caution">
    <text evidence="1">The sequence shown here is derived from an EMBL/GenBank/DDBJ whole genome shotgun (WGS) entry which is preliminary data.</text>
</comment>
<dbReference type="AlphaFoldDB" id="A0A162K4B4"/>
<reference evidence="1 2" key="1">
    <citation type="submission" date="2016-03" db="EMBL/GenBank/DDBJ databases">
        <title>Draft genome sequence of Paenibacillus glacialis DSM 22343.</title>
        <authorList>
            <person name="Shin S.-K."/>
            <person name="Yi H."/>
        </authorList>
    </citation>
    <scope>NUCLEOTIDE SEQUENCE [LARGE SCALE GENOMIC DNA]</scope>
    <source>
        <strain evidence="1 2">DSM 22343</strain>
    </source>
</reference>
<dbReference type="EMBL" id="LVJH01000017">
    <property type="protein sequence ID" value="OAB42816.1"/>
    <property type="molecule type" value="Genomic_DNA"/>
</dbReference>
<evidence type="ECO:0000313" key="2">
    <source>
        <dbReference type="Proteomes" id="UP000076967"/>
    </source>
</evidence>
<dbReference type="STRING" id="494026.PGLA_10130"/>
<dbReference type="Proteomes" id="UP000076967">
    <property type="component" value="Unassembled WGS sequence"/>
</dbReference>
<protein>
    <submittedName>
        <fullName evidence="1">Uncharacterized protein</fullName>
    </submittedName>
</protein>
<name>A0A162K4B4_9BACL</name>
<gene>
    <name evidence="1" type="ORF">PGLA_10130</name>
</gene>
<organism evidence="1 2">
    <name type="scientific">Paenibacillus glacialis</name>
    <dbReference type="NCBI Taxonomy" id="494026"/>
    <lineage>
        <taxon>Bacteria</taxon>
        <taxon>Bacillati</taxon>
        <taxon>Bacillota</taxon>
        <taxon>Bacilli</taxon>
        <taxon>Bacillales</taxon>
        <taxon>Paenibacillaceae</taxon>
        <taxon>Paenibacillus</taxon>
    </lineage>
</organism>
<evidence type="ECO:0000313" key="1">
    <source>
        <dbReference type="EMBL" id="OAB42816.1"/>
    </source>
</evidence>
<sequence length="64" mass="7211">MSHEKKLGDRFVSKCVKSSNLNGKGLEQMSEPYVVIANYEDNDLLQVEELIGENLGRIDQPAFI</sequence>
<proteinExistence type="predicted"/>